<protein>
    <submittedName>
        <fullName evidence="2">Uncharacterized protein</fullName>
    </submittedName>
</protein>
<feature type="compositionally biased region" description="Polar residues" evidence="1">
    <location>
        <begin position="34"/>
        <end position="43"/>
    </location>
</feature>
<reference evidence="2" key="1">
    <citation type="submission" date="2020-03" db="EMBL/GenBank/DDBJ databases">
        <title>A high-quality chromosome-level genome assembly of a woody plant with both climbing and erect habits, Rhamnella rubrinervis.</title>
        <authorList>
            <person name="Lu Z."/>
            <person name="Yang Y."/>
            <person name="Zhu X."/>
            <person name="Sun Y."/>
        </authorList>
    </citation>
    <scope>NUCLEOTIDE SEQUENCE</scope>
    <source>
        <strain evidence="2">BYM</strain>
        <tissue evidence="2">Leaf</tissue>
    </source>
</reference>
<dbReference type="AlphaFoldDB" id="A0A8K0MJC6"/>
<organism evidence="2 3">
    <name type="scientific">Rhamnella rubrinervis</name>
    <dbReference type="NCBI Taxonomy" id="2594499"/>
    <lineage>
        <taxon>Eukaryota</taxon>
        <taxon>Viridiplantae</taxon>
        <taxon>Streptophyta</taxon>
        <taxon>Embryophyta</taxon>
        <taxon>Tracheophyta</taxon>
        <taxon>Spermatophyta</taxon>
        <taxon>Magnoliopsida</taxon>
        <taxon>eudicotyledons</taxon>
        <taxon>Gunneridae</taxon>
        <taxon>Pentapetalae</taxon>
        <taxon>rosids</taxon>
        <taxon>fabids</taxon>
        <taxon>Rosales</taxon>
        <taxon>Rhamnaceae</taxon>
        <taxon>rhamnoid group</taxon>
        <taxon>Rhamneae</taxon>
        <taxon>Rhamnella</taxon>
    </lineage>
</organism>
<dbReference type="EMBL" id="VOIH02000004">
    <property type="protein sequence ID" value="KAF3448294.1"/>
    <property type="molecule type" value="Genomic_DNA"/>
</dbReference>
<feature type="compositionally biased region" description="Polar residues" evidence="1">
    <location>
        <begin position="67"/>
        <end position="76"/>
    </location>
</feature>
<gene>
    <name evidence="2" type="ORF">FNV43_RR09007</name>
</gene>
<keyword evidence="3" id="KW-1185">Reference proteome</keyword>
<dbReference type="OrthoDB" id="20729at2759"/>
<accession>A0A8K0MJC6</accession>
<name>A0A8K0MJC6_9ROSA</name>
<evidence type="ECO:0000256" key="1">
    <source>
        <dbReference type="SAM" id="MobiDB-lite"/>
    </source>
</evidence>
<dbReference type="Proteomes" id="UP000796880">
    <property type="component" value="Unassembled WGS sequence"/>
</dbReference>
<sequence>MDSNRSSRVLRQSNLLGSQSAAKILPETEHSRTINKLQNTSPSRRFRADLVTTPSSNHDLFKKSSKDLQLSVSSKRVQPDKDDSAQDIIASDDLMDVSWSYIDKDFAVEDRNVNGGPRWRSDETSDEEDEQW</sequence>
<comment type="caution">
    <text evidence="2">The sequence shown here is derived from an EMBL/GenBank/DDBJ whole genome shotgun (WGS) entry which is preliminary data.</text>
</comment>
<feature type="region of interest" description="Disordered" evidence="1">
    <location>
        <begin position="20"/>
        <end position="85"/>
    </location>
</feature>
<feature type="region of interest" description="Disordered" evidence="1">
    <location>
        <begin position="111"/>
        <end position="132"/>
    </location>
</feature>
<evidence type="ECO:0000313" key="3">
    <source>
        <dbReference type="Proteomes" id="UP000796880"/>
    </source>
</evidence>
<proteinExistence type="predicted"/>
<evidence type="ECO:0000313" key="2">
    <source>
        <dbReference type="EMBL" id="KAF3448294.1"/>
    </source>
</evidence>